<sequence length="198" mass="21807">MTSTALSEGALLQPKHSPESLINDERSLSYRHPTVYDAVAGRISLGGFISRRQVVASNRDTVSSSTSAISPENVLFRGKHAPTRYAESDIYFANEKLAIADLPESDLLKALHCYTSDMYSRAAADQGISDWRSMDESALLALGILMEEAALSSLGKTGDLALTEGEDAIESHPRMHDRVQEWRAEERPIKKRRVDTDG</sequence>
<protein>
    <submittedName>
        <fullName evidence="2">Uncharacterized protein</fullName>
    </submittedName>
</protein>
<accession>A0A218ZF48</accession>
<evidence type="ECO:0000256" key="1">
    <source>
        <dbReference type="SAM" id="MobiDB-lite"/>
    </source>
</evidence>
<dbReference type="InParanoid" id="A0A218ZF48"/>
<dbReference type="EMBL" id="MZNU01000047">
    <property type="protein sequence ID" value="OWP06382.1"/>
    <property type="molecule type" value="Genomic_DNA"/>
</dbReference>
<dbReference type="PANTHER" id="PTHR28054:SF1">
    <property type="entry name" value="RNA POLYMERASE I-SPECIFIC TRANSCRIPTION INITIATION FACTOR RRN10"/>
    <property type="match status" value="1"/>
</dbReference>
<name>A0A218ZF48_9HELO</name>
<dbReference type="GO" id="GO:0006360">
    <property type="term" value="P:transcription by RNA polymerase I"/>
    <property type="evidence" value="ECO:0007669"/>
    <property type="project" value="InterPro"/>
</dbReference>
<gene>
    <name evidence="2" type="ORF">B2J93_5335</name>
</gene>
<feature type="region of interest" description="Disordered" evidence="1">
    <location>
        <begin position="170"/>
        <end position="198"/>
    </location>
</feature>
<dbReference type="STRING" id="503106.A0A218ZF48"/>
<dbReference type="InterPro" id="IPR022793">
    <property type="entry name" value="Rrn10"/>
</dbReference>
<reference evidence="2 3" key="1">
    <citation type="submission" date="2017-04" db="EMBL/GenBank/DDBJ databases">
        <title>Draft genome sequence of Marssonina coronaria NL1: causal agent of apple blotch.</title>
        <authorList>
            <person name="Cheng Q."/>
        </authorList>
    </citation>
    <scope>NUCLEOTIDE SEQUENCE [LARGE SCALE GENOMIC DNA]</scope>
    <source>
        <strain evidence="2 3">NL1</strain>
    </source>
</reference>
<proteinExistence type="predicted"/>
<dbReference type="PANTHER" id="PTHR28054">
    <property type="entry name" value="RNA POLYMERASE I-SPECIFIC TRANSCRIPTION INITIATION FACTOR RRN10"/>
    <property type="match status" value="1"/>
</dbReference>
<dbReference type="AlphaFoldDB" id="A0A218ZF48"/>
<comment type="caution">
    <text evidence="2">The sequence shown here is derived from an EMBL/GenBank/DDBJ whole genome shotgun (WGS) entry which is preliminary data.</text>
</comment>
<evidence type="ECO:0000313" key="2">
    <source>
        <dbReference type="EMBL" id="OWP06382.1"/>
    </source>
</evidence>
<evidence type="ECO:0000313" key="3">
    <source>
        <dbReference type="Proteomes" id="UP000242519"/>
    </source>
</evidence>
<dbReference type="Proteomes" id="UP000242519">
    <property type="component" value="Unassembled WGS sequence"/>
</dbReference>
<dbReference type="OrthoDB" id="2565191at2759"/>
<organism evidence="2 3">
    <name type="scientific">Diplocarpon coronariae</name>
    <dbReference type="NCBI Taxonomy" id="2795749"/>
    <lineage>
        <taxon>Eukaryota</taxon>
        <taxon>Fungi</taxon>
        <taxon>Dikarya</taxon>
        <taxon>Ascomycota</taxon>
        <taxon>Pezizomycotina</taxon>
        <taxon>Leotiomycetes</taxon>
        <taxon>Helotiales</taxon>
        <taxon>Drepanopezizaceae</taxon>
        <taxon>Diplocarpon</taxon>
    </lineage>
</organism>
<keyword evidence="3" id="KW-1185">Reference proteome</keyword>